<proteinExistence type="predicted"/>
<evidence type="ECO:0000256" key="1">
    <source>
        <dbReference type="ARBA" id="ARBA00022737"/>
    </source>
</evidence>
<dbReference type="Pfam" id="PF09372">
    <property type="entry name" value="PRANC"/>
    <property type="match status" value="1"/>
</dbReference>
<evidence type="ECO:0000259" key="3">
    <source>
        <dbReference type="Pfam" id="PF09372"/>
    </source>
</evidence>
<dbReference type="Pfam" id="PF00023">
    <property type="entry name" value="Ank"/>
    <property type="match status" value="1"/>
</dbReference>
<dbReference type="SUPFAM" id="SSF48403">
    <property type="entry name" value="Ankyrin repeat"/>
    <property type="match status" value="1"/>
</dbReference>
<dbReference type="EMBL" id="MW036632">
    <property type="protein sequence ID" value="QQG31635.1"/>
    <property type="molecule type" value="Genomic_DNA"/>
</dbReference>
<dbReference type="InterPro" id="IPR002110">
    <property type="entry name" value="Ankyrin_rpt"/>
</dbReference>
<keyword evidence="2" id="KW-0040">ANK repeat</keyword>
<dbReference type="PANTHER" id="PTHR24180:SF45">
    <property type="entry name" value="POLY [ADP-RIBOSE] POLYMERASE TANKYRASE"/>
    <property type="match status" value="1"/>
</dbReference>
<evidence type="ECO:0000256" key="2">
    <source>
        <dbReference type="ARBA" id="ARBA00023043"/>
    </source>
</evidence>
<name>A0A881SYA2_SWPV</name>
<protein>
    <submittedName>
        <fullName evidence="4">Ankyrin-like protein</fullName>
    </submittedName>
</protein>
<gene>
    <name evidence="4" type="primary">SwPV144</name>
</gene>
<dbReference type="Proteomes" id="UP000671927">
    <property type="component" value="Segment"/>
</dbReference>
<dbReference type="InterPro" id="IPR018272">
    <property type="entry name" value="PRANC_domain"/>
</dbReference>
<feature type="domain" description="PRANC" evidence="3">
    <location>
        <begin position="335"/>
        <end position="426"/>
    </location>
</feature>
<keyword evidence="1" id="KW-0677">Repeat</keyword>
<organism evidence="4">
    <name type="scientific">Swinepox virus</name>
    <name type="common">SWPV</name>
    <dbReference type="NCBI Taxonomy" id="10276"/>
    <lineage>
        <taxon>Viruses</taxon>
        <taxon>Varidnaviria</taxon>
        <taxon>Bamfordvirae</taxon>
        <taxon>Nucleocytoviricota</taxon>
        <taxon>Pokkesviricetes</taxon>
        <taxon>Chitovirales</taxon>
        <taxon>Poxviridae</taxon>
        <taxon>Chordopoxvirinae</taxon>
        <taxon>Suipoxvirus</taxon>
        <taxon>Suipoxvirus swinepox</taxon>
    </lineage>
</organism>
<dbReference type="InterPro" id="IPR036770">
    <property type="entry name" value="Ankyrin_rpt-contain_sf"/>
</dbReference>
<sequence>MDNIRRIISNIKQDDDVATDMLATFLSSSLHVFKLKELKEIVLLLLNKGANLNGISIYDKTPFHCYFTFNKNVTIKVIKFLIYHGGDINSVHRCGDTVLHKYLGNENIDYKVVEFLIRKGFDVCKLNNSLKNPIHIFTIRHINNINLNILNLLCSHIKHEYNKNDEMMSILNTMLNYCNDDSTCFSAIKYIIDITTINYRDKLGYSPVMYASTADKTILVDYLIKLGANMNITTNDGNTCGSFAVMNCNGDINRLFLNQNPNIETIDNTLKILSENMVFIDGCDVRTNMVKKILMYGFTLDPLFYKNHDIIVEYFSSSIKKYNKIILQMIDEKIGNRSVYDIIFTKSNTGMDIRYVCNDIIIKYASVKYYGSLIKRLIYHSKKRKRNILKAIHAMENNATLWNYLPLEVKMYIMDFLPDTDITNILFMKK</sequence>
<dbReference type="PANTHER" id="PTHR24180">
    <property type="entry name" value="CYCLIN-DEPENDENT KINASE INHIBITOR 2C-RELATED"/>
    <property type="match status" value="1"/>
</dbReference>
<dbReference type="Gene3D" id="1.25.40.20">
    <property type="entry name" value="Ankyrin repeat-containing domain"/>
    <property type="match status" value="2"/>
</dbReference>
<reference evidence="4" key="1">
    <citation type="journal article" date="2021" name="Arch. Virol.">
        <title>First complete genome characterization of swinepox virus directly from a clinical sample indicates divergence of a Eurasian-lineage virus.</title>
        <authorList>
            <person name="Aasdev A."/>
            <person name="Mishra A."/>
            <person name="Bora D.P."/>
            <person name="Kurkure N.V."/>
            <person name="Barman N.N."/>
            <person name="Raut A.A."/>
        </authorList>
    </citation>
    <scope>NUCLEOTIDE SEQUENCE</scope>
    <source>
        <strain evidence="4">SwPV/India-Assam/16</strain>
    </source>
</reference>
<dbReference type="InterPro" id="IPR051637">
    <property type="entry name" value="Ank_repeat_dom-contain_49"/>
</dbReference>
<dbReference type="SMART" id="SM00248">
    <property type="entry name" value="ANK"/>
    <property type="match status" value="6"/>
</dbReference>
<evidence type="ECO:0000313" key="4">
    <source>
        <dbReference type="EMBL" id="QQG31635.1"/>
    </source>
</evidence>
<accession>A0A881SYA2</accession>
<organismHost>
    <name type="scientific">Sus scrofa</name>
    <name type="common">Pig</name>
    <dbReference type="NCBI Taxonomy" id="9823"/>
</organismHost>